<dbReference type="EMBL" id="KV700126">
    <property type="protein sequence ID" value="OCF33228.1"/>
    <property type="molecule type" value="Genomic_DNA"/>
</dbReference>
<feature type="signal peptide" evidence="2">
    <location>
        <begin position="1"/>
        <end position="21"/>
    </location>
</feature>
<reference evidence="3 4" key="1">
    <citation type="submission" date="2013-07" db="EMBL/GenBank/DDBJ databases">
        <title>The Genome Sequence of Cryptococcus heveanensis BCC8398.</title>
        <authorList>
            <consortium name="The Broad Institute Genome Sequencing Platform"/>
            <person name="Cuomo C."/>
            <person name="Litvintseva A."/>
            <person name="Chen Y."/>
            <person name="Heitman J."/>
            <person name="Sun S."/>
            <person name="Springer D."/>
            <person name="Dromer F."/>
            <person name="Young S.K."/>
            <person name="Zeng Q."/>
            <person name="Gargeya S."/>
            <person name="Fitzgerald M."/>
            <person name="Abouelleil A."/>
            <person name="Alvarado L."/>
            <person name="Berlin A.M."/>
            <person name="Chapman S.B."/>
            <person name="Dewar J."/>
            <person name="Goldberg J."/>
            <person name="Griggs A."/>
            <person name="Gujja S."/>
            <person name="Hansen M."/>
            <person name="Howarth C."/>
            <person name="Imamovic A."/>
            <person name="Larimer J."/>
            <person name="McCowan C."/>
            <person name="Murphy C."/>
            <person name="Pearson M."/>
            <person name="Priest M."/>
            <person name="Roberts A."/>
            <person name="Saif S."/>
            <person name="Shea T."/>
            <person name="Sykes S."/>
            <person name="Wortman J."/>
            <person name="Nusbaum C."/>
            <person name="Birren B."/>
        </authorList>
    </citation>
    <scope>NUCLEOTIDE SEQUENCE [LARGE SCALE GENOMIC DNA]</scope>
    <source>
        <strain evidence="3 4">BCC8398</strain>
    </source>
</reference>
<protein>
    <submittedName>
        <fullName evidence="3">Uncharacterized protein</fullName>
    </submittedName>
</protein>
<keyword evidence="2" id="KW-0732">Signal</keyword>
<gene>
    <name evidence="3" type="ORF">I316_04969</name>
</gene>
<feature type="compositionally biased region" description="Low complexity" evidence="1">
    <location>
        <begin position="85"/>
        <end position="101"/>
    </location>
</feature>
<keyword evidence="4" id="KW-1185">Reference proteome</keyword>
<organism evidence="3 4">
    <name type="scientific">Kwoniella heveanensis BCC8398</name>
    <dbReference type="NCBI Taxonomy" id="1296120"/>
    <lineage>
        <taxon>Eukaryota</taxon>
        <taxon>Fungi</taxon>
        <taxon>Dikarya</taxon>
        <taxon>Basidiomycota</taxon>
        <taxon>Agaricomycotina</taxon>
        <taxon>Tremellomycetes</taxon>
        <taxon>Tremellales</taxon>
        <taxon>Cryptococcaceae</taxon>
        <taxon>Kwoniella</taxon>
    </lineage>
</organism>
<evidence type="ECO:0000256" key="1">
    <source>
        <dbReference type="SAM" id="MobiDB-lite"/>
    </source>
</evidence>
<feature type="region of interest" description="Disordered" evidence="1">
    <location>
        <begin position="71"/>
        <end position="110"/>
    </location>
</feature>
<dbReference type="AlphaFoldDB" id="A0A1B9GQG3"/>
<dbReference type="Proteomes" id="UP000092666">
    <property type="component" value="Unassembled WGS sequence"/>
</dbReference>
<reference evidence="4" key="2">
    <citation type="submission" date="2013-12" db="EMBL/GenBank/DDBJ databases">
        <title>Evolution of pathogenesis and genome organization in the Tremellales.</title>
        <authorList>
            <person name="Cuomo C."/>
            <person name="Litvintseva A."/>
            <person name="Heitman J."/>
            <person name="Chen Y."/>
            <person name="Sun S."/>
            <person name="Springer D."/>
            <person name="Dromer F."/>
            <person name="Young S."/>
            <person name="Zeng Q."/>
            <person name="Chapman S."/>
            <person name="Gujja S."/>
            <person name="Saif S."/>
            <person name="Birren B."/>
        </authorList>
    </citation>
    <scope>NUCLEOTIDE SEQUENCE [LARGE SCALE GENOMIC DNA]</scope>
    <source>
        <strain evidence="4">BCC8398</strain>
    </source>
</reference>
<evidence type="ECO:0000256" key="2">
    <source>
        <dbReference type="SAM" id="SignalP"/>
    </source>
</evidence>
<sequence length="211" mass="21458">MRVSATTPLISALLLASSALAQRYTTTLPWANGDTVVVSAGTNAAGVAVTTTLSTVTGAAGVTTALTTARTTTTAAADDDDDETTTTTRNTRATTTTQARGPNQLTTTSYDPMRTTTYWLDPGDGVYQAYTWTAPTTTLPQEPTALVPAGTIQDYQEYQSNVNSVVLQSAEAAVASSSNSGSGPSINRAMVGGWSAIALGAVGAGVGALLI</sequence>
<evidence type="ECO:0000313" key="3">
    <source>
        <dbReference type="EMBL" id="OCF33228.1"/>
    </source>
</evidence>
<dbReference type="OrthoDB" id="2576310at2759"/>
<feature type="chain" id="PRO_5008627253" evidence="2">
    <location>
        <begin position="22"/>
        <end position="211"/>
    </location>
</feature>
<name>A0A1B9GQG3_9TREE</name>
<proteinExistence type="predicted"/>
<accession>A0A1B9GQG3</accession>
<evidence type="ECO:0000313" key="4">
    <source>
        <dbReference type="Proteomes" id="UP000092666"/>
    </source>
</evidence>